<name>A0A822YHJ8_NELNU</name>
<evidence type="ECO:0000313" key="3">
    <source>
        <dbReference type="EMBL" id="DAD28938.1"/>
    </source>
</evidence>
<keyword evidence="4" id="KW-1185">Reference proteome</keyword>
<feature type="domain" description="DUF7138" evidence="2">
    <location>
        <begin position="8"/>
        <end position="93"/>
    </location>
</feature>
<sequence>MTENFTIASFPVVFSDGEREIDLGSVSVHPSLEFKNFRSFLSQKIGIPPQQIAISLIRRKPSRSPPENRRRIPITDKVDFSTILEDKDCFFFVTMMKRSRRERRGTGDNHLPPRPINSLHEKIPPPEKILLRRDSGMLLPFYGQTATPEYLSTGQGMLGLGRVDYENQIRKLQRMREKFMMSTANTNPRPYTEYESVTDHIPTNSSVSVVCEVCSDAKGTEVPFHQCVYDAVTVGFRSPAGPIARPPKQSG</sequence>
<dbReference type="InterPro" id="IPR055562">
    <property type="entry name" value="DUF7138"/>
</dbReference>
<dbReference type="Pfam" id="PF23596">
    <property type="entry name" value="DUF7138"/>
    <property type="match status" value="1"/>
</dbReference>
<dbReference type="Proteomes" id="UP000607653">
    <property type="component" value="Unassembled WGS sequence"/>
</dbReference>
<proteinExistence type="predicted"/>
<accession>A0A822YHJ8</accession>
<feature type="region of interest" description="Disordered" evidence="1">
    <location>
        <begin position="101"/>
        <end position="122"/>
    </location>
</feature>
<evidence type="ECO:0000313" key="4">
    <source>
        <dbReference type="Proteomes" id="UP000607653"/>
    </source>
</evidence>
<gene>
    <name evidence="3" type="ORF">HUJ06_030406</name>
</gene>
<dbReference type="PANTHER" id="PTHR36351:SF1">
    <property type="entry name" value="EMBRYO SAC DEVELOPMENT ARREST 12"/>
    <property type="match status" value="1"/>
</dbReference>
<comment type="caution">
    <text evidence="3">The sequence shown here is derived from an EMBL/GenBank/DDBJ whole genome shotgun (WGS) entry which is preliminary data.</text>
</comment>
<dbReference type="AlphaFoldDB" id="A0A822YHJ8"/>
<dbReference type="EMBL" id="DUZY01000002">
    <property type="protein sequence ID" value="DAD28938.1"/>
    <property type="molecule type" value="Genomic_DNA"/>
</dbReference>
<protein>
    <recommendedName>
        <fullName evidence="2">DUF7138 domain-containing protein</fullName>
    </recommendedName>
</protein>
<organism evidence="3 4">
    <name type="scientific">Nelumbo nucifera</name>
    <name type="common">Sacred lotus</name>
    <dbReference type="NCBI Taxonomy" id="4432"/>
    <lineage>
        <taxon>Eukaryota</taxon>
        <taxon>Viridiplantae</taxon>
        <taxon>Streptophyta</taxon>
        <taxon>Embryophyta</taxon>
        <taxon>Tracheophyta</taxon>
        <taxon>Spermatophyta</taxon>
        <taxon>Magnoliopsida</taxon>
        <taxon>Proteales</taxon>
        <taxon>Nelumbonaceae</taxon>
        <taxon>Nelumbo</taxon>
    </lineage>
</organism>
<evidence type="ECO:0000259" key="2">
    <source>
        <dbReference type="Pfam" id="PF23596"/>
    </source>
</evidence>
<reference evidence="3 4" key="1">
    <citation type="journal article" date="2020" name="Mol. Biol. Evol.">
        <title>Distinct Expression and Methylation Patterns for Genes with Different Fates following a Single Whole-Genome Duplication in Flowering Plants.</title>
        <authorList>
            <person name="Shi T."/>
            <person name="Rahmani R.S."/>
            <person name="Gugger P.F."/>
            <person name="Wang M."/>
            <person name="Li H."/>
            <person name="Zhang Y."/>
            <person name="Li Z."/>
            <person name="Wang Q."/>
            <person name="Van de Peer Y."/>
            <person name="Marchal K."/>
            <person name="Chen J."/>
        </authorList>
    </citation>
    <scope>NUCLEOTIDE SEQUENCE [LARGE SCALE GENOMIC DNA]</scope>
    <source>
        <tissue evidence="3">Leaf</tissue>
    </source>
</reference>
<dbReference type="PANTHER" id="PTHR36351">
    <property type="entry name" value="EMBRYO SAC DEVELOPMENT ARREST 12"/>
    <property type="match status" value="1"/>
</dbReference>
<evidence type="ECO:0000256" key="1">
    <source>
        <dbReference type="SAM" id="MobiDB-lite"/>
    </source>
</evidence>